<feature type="signal peptide" evidence="2">
    <location>
        <begin position="1"/>
        <end position="20"/>
    </location>
</feature>
<organism evidence="3 4">
    <name type="scientific">Spraguea lophii (strain 42_110)</name>
    <name type="common">Microsporidian parasite</name>
    <dbReference type="NCBI Taxonomy" id="1358809"/>
    <lineage>
        <taxon>Eukaryota</taxon>
        <taxon>Fungi</taxon>
        <taxon>Fungi incertae sedis</taxon>
        <taxon>Microsporidia</taxon>
        <taxon>Spragueidae</taxon>
        <taxon>Spraguea</taxon>
    </lineage>
</organism>
<proteinExistence type="predicted"/>
<dbReference type="HOGENOM" id="CLU_410589_0_0_1"/>
<comment type="caution">
    <text evidence="3">The sequence shown here is derived from an EMBL/GenBank/DDBJ whole genome shotgun (WGS) entry which is preliminary data.</text>
</comment>
<feature type="region of interest" description="Disordered" evidence="1">
    <location>
        <begin position="236"/>
        <end position="261"/>
    </location>
</feature>
<dbReference type="Proteomes" id="UP000014978">
    <property type="component" value="Unassembled WGS sequence"/>
</dbReference>
<evidence type="ECO:0000313" key="4">
    <source>
        <dbReference type="Proteomes" id="UP000014978"/>
    </source>
</evidence>
<dbReference type="EMBL" id="ATCN01000109">
    <property type="protein sequence ID" value="EPR79795.1"/>
    <property type="molecule type" value="Genomic_DNA"/>
</dbReference>
<dbReference type="VEuPathDB" id="MicrosporidiaDB:SLOPH_592"/>
<protein>
    <submittedName>
        <fullName evidence="3">Uncharacterized protein</fullName>
    </submittedName>
</protein>
<name>S7WA31_SPRLO</name>
<evidence type="ECO:0000256" key="2">
    <source>
        <dbReference type="SAM" id="SignalP"/>
    </source>
</evidence>
<keyword evidence="2" id="KW-0732">Signal</keyword>
<keyword evidence="4" id="KW-1185">Reference proteome</keyword>
<accession>S7WA31</accession>
<dbReference type="InParanoid" id="S7WA31"/>
<reference evidence="4" key="1">
    <citation type="journal article" date="2013" name="PLoS Genet.">
        <title>The genome of Spraguea lophii and the basis of host-microsporidian interactions.</title>
        <authorList>
            <person name="Campbell S.E."/>
            <person name="Williams T.A."/>
            <person name="Yousuf A."/>
            <person name="Soanes D.M."/>
            <person name="Paszkiewicz K.H."/>
            <person name="Williams B.A.P."/>
        </authorList>
    </citation>
    <scope>NUCLEOTIDE SEQUENCE [LARGE SCALE GENOMIC DNA]</scope>
    <source>
        <strain evidence="4">42_110</strain>
    </source>
</reference>
<feature type="chain" id="PRO_5004546783" evidence="2">
    <location>
        <begin position="21"/>
        <end position="669"/>
    </location>
</feature>
<evidence type="ECO:0000256" key="1">
    <source>
        <dbReference type="SAM" id="MobiDB-lite"/>
    </source>
</evidence>
<dbReference type="AlphaFoldDB" id="S7WA31"/>
<sequence>MNRIINNVMLIIIYFGSNYAAERQNRNNDKIHQKIQNQDSCKSSNILRNILTQSYNTGLSVNTHFNANYQKTLSMGLEENEFSENMQQQIEDQTNISQRIDDDPMLDYGFMMDAPFPDDPTRDIEEVLVPSTASVSSIKSSPYHLAYISPRTDPLATENSLSSFSEQYDSRYQSPLHSISPSAIPSPHHPPCFASSHDVLAIKQYNKFFRSNLDSKTITTVEEDIDKLSDIFHNSDISERSSTPLPPDNRRSRPNETTEASLTEIYKGNKNPKTTAKSNKVRGSPFKRVVTEKRQTWWPSSKNKQTKELVKKIHAIGMKAGIPPCITIKESLDSVKKQKLTAIIPDIIGPSHENMNYPNISVEPDLYSSDSTDSNAGYERLFPEIIPQRHENFPNEELLDKFENFIKEKQLEDVTTVENTLNQPQSLITSLQNIPALIPSPAIVLNSDILPGNQMPHSSRDTNYFYQDVRSPMLSPTYPDALTENYQLPESLSDEIFKHNLENIKKEESLKSPSSISSYPSDFEDLVKEEHIEECDTGALDHIFPFSPSSSLFHSQDIYTRQMPELIQLTKDKVKNENKVIIKPMPSLIPLCDCPEENINLCSDPKQFQQEYESSLYQQNIPVLSNPRLTCRENKIKYSHRSSTSMVTIPIQNLEKENTEKQTKKKDKK</sequence>
<evidence type="ECO:0000313" key="3">
    <source>
        <dbReference type="EMBL" id="EPR79795.1"/>
    </source>
</evidence>
<gene>
    <name evidence="3" type="ORF">SLOPH_592</name>
</gene>